<protein>
    <recommendedName>
        <fullName evidence="3">PiggyBac transposable element-derived protein domain-containing protein</fullName>
    </recommendedName>
</protein>
<evidence type="ECO:0000313" key="1">
    <source>
        <dbReference type="EMBL" id="KAK3797896.1"/>
    </source>
</evidence>
<evidence type="ECO:0008006" key="3">
    <source>
        <dbReference type="Google" id="ProtNLM"/>
    </source>
</evidence>
<dbReference type="Proteomes" id="UP001283361">
    <property type="component" value="Unassembled WGS sequence"/>
</dbReference>
<proteinExistence type="predicted"/>
<reference evidence="1" key="1">
    <citation type="journal article" date="2023" name="G3 (Bethesda)">
        <title>A reference genome for the long-term kleptoplast-retaining sea slug Elysia crispata morphotype clarki.</title>
        <authorList>
            <person name="Eastman K.E."/>
            <person name="Pendleton A.L."/>
            <person name="Shaikh M.A."/>
            <person name="Suttiyut T."/>
            <person name="Ogas R."/>
            <person name="Tomko P."/>
            <person name="Gavelis G."/>
            <person name="Widhalm J.R."/>
            <person name="Wisecaver J.H."/>
        </authorList>
    </citation>
    <scope>NUCLEOTIDE SEQUENCE</scope>
    <source>
        <strain evidence="1">ECLA1</strain>
    </source>
</reference>
<name>A0AAE1E897_9GAST</name>
<accession>A0AAE1E897</accession>
<organism evidence="1 2">
    <name type="scientific">Elysia crispata</name>
    <name type="common">lettuce slug</name>
    <dbReference type="NCBI Taxonomy" id="231223"/>
    <lineage>
        <taxon>Eukaryota</taxon>
        <taxon>Metazoa</taxon>
        <taxon>Spiralia</taxon>
        <taxon>Lophotrochozoa</taxon>
        <taxon>Mollusca</taxon>
        <taxon>Gastropoda</taxon>
        <taxon>Heterobranchia</taxon>
        <taxon>Euthyneura</taxon>
        <taxon>Panpulmonata</taxon>
        <taxon>Sacoglossa</taxon>
        <taxon>Placobranchoidea</taxon>
        <taxon>Plakobranchidae</taxon>
        <taxon>Elysia</taxon>
    </lineage>
</organism>
<dbReference type="AlphaFoldDB" id="A0AAE1E897"/>
<evidence type="ECO:0000313" key="2">
    <source>
        <dbReference type="Proteomes" id="UP001283361"/>
    </source>
</evidence>
<dbReference type="EMBL" id="JAWDGP010000739">
    <property type="protein sequence ID" value="KAK3797896.1"/>
    <property type="molecule type" value="Genomic_DNA"/>
</dbReference>
<sequence length="143" mass="16694">MVEDDDSIVNANNNNIYIQPLDDLQGIDNDSGDLDNVSIHNLPGSQLRAPFDIKVRSEDDFNKYIKRSKKWTWPLFAFYLDVSAQNTWLFYRKSAEYNSRLVDQLTLKRDIVRVYLMRHKQDRALGRPISGRGLSVNKEFPSR</sequence>
<comment type="caution">
    <text evidence="1">The sequence shown here is derived from an EMBL/GenBank/DDBJ whole genome shotgun (WGS) entry which is preliminary data.</text>
</comment>
<gene>
    <name evidence="1" type="ORF">RRG08_007994</name>
</gene>
<keyword evidence="2" id="KW-1185">Reference proteome</keyword>